<evidence type="ECO:0000256" key="1">
    <source>
        <dbReference type="SAM" id="MobiDB-lite"/>
    </source>
</evidence>
<dbReference type="AlphaFoldDB" id="A0A834ET73"/>
<feature type="compositionally biased region" description="Polar residues" evidence="1">
    <location>
        <begin position="55"/>
        <end position="74"/>
    </location>
</feature>
<accession>A0A834ET73</accession>
<dbReference type="EMBL" id="JABVXQ010000002">
    <property type="protein sequence ID" value="KAF6125497.1"/>
    <property type="molecule type" value="Genomic_DNA"/>
</dbReference>
<feature type="region of interest" description="Disordered" evidence="1">
    <location>
        <begin position="46"/>
        <end position="77"/>
    </location>
</feature>
<evidence type="ECO:0000256" key="2">
    <source>
        <dbReference type="SAM" id="SignalP"/>
    </source>
</evidence>
<sequence length="130" mass="14058">MLCRFTFLVLVLAGSQATSFKRAQRQGPSTVRFDVNSETAVVPSLLSSGPVSARPGSTSYHSRQASLPCSSLRTKSAPSAKPAASYVIFPQRKAGTFCLQSNMCPCVRNKPENVFGLFFGYTCMCFGQCQ</sequence>
<name>A0A834ET73_9CHIR</name>
<reference evidence="3 4" key="1">
    <citation type="journal article" date="2020" name="Nature">
        <title>Six reference-quality genomes reveal evolution of bat adaptations.</title>
        <authorList>
            <person name="Jebb D."/>
            <person name="Huang Z."/>
            <person name="Pippel M."/>
            <person name="Hughes G.M."/>
            <person name="Lavrichenko K."/>
            <person name="Devanna P."/>
            <person name="Winkler S."/>
            <person name="Jermiin L.S."/>
            <person name="Skirmuntt E.C."/>
            <person name="Katzourakis A."/>
            <person name="Burkitt-Gray L."/>
            <person name="Ray D.A."/>
            <person name="Sullivan K.A.M."/>
            <person name="Roscito J.G."/>
            <person name="Kirilenko B.M."/>
            <person name="Davalos L.M."/>
            <person name="Corthals A.P."/>
            <person name="Power M.L."/>
            <person name="Jones G."/>
            <person name="Ransome R.D."/>
            <person name="Dechmann D.K.N."/>
            <person name="Locatelli A.G."/>
            <person name="Puechmaille S.J."/>
            <person name="Fedrigo O."/>
            <person name="Jarvis E.D."/>
            <person name="Hiller M."/>
            <person name="Vernes S.C."/>
            <person name="Myers E.W."/>
            <person name="Teeling E.C."/>
        </authorList>
    </citation>
    <scope>NUCLEOTIDE SEQUENCE [LARGE SCALE GENOMIC DNA]</scope>
    <source>
        <strain evidence="3">Bat1K_MPI-CBG_1</strain>
    </source>
</reference>
<feature type="signal peptide" evidence="2">
    <location>
        <begin position="1"/>
        <end position="17"/>
    </location>
</feature>
<evidence type="ECO:0008006" key="5">
    <source>
        <dbReference type="Google" id="ProtNLM"/>
    </source>
</evidence>
<dbReference type="Proteomes" id="UP000664940">
    <property type="component" value="Unassembled WGS sequence"/>
</dbReference>
<organism evidence="3 4">
    <name type="scientific">Phyllostomus discolor</name>
    <name type="common">pale spear-nosed bat</name>
    <dbReference type="NCBI Taxonomy" id="89673"/>
    <lineage>
        <taxon>Eukaryota</taxon>
        <taxon>Metazoa</taxon>
        <taxon>Chordata</taxon>
        <taxon>Craniata</taxon>
        <taxon>Vertebrata</taxon>
        <taxon>Euteleostomi</taxon>
        <taxon>Mammalia</taxon>
        <taxon>Eutheria</taxon>
        <taxon>Laurasiatheria</taxon>
        <taxon>Chiroptera</taxon>
        <taxon>Yangochiroptera</taxon>
        <taxon>Phyllostomidae</taxon>
        <taxon>Phyllostominae</taxon>
        <taxon>Phyllostomus</taxon>
    </lineage>
</organism>
<gene>
    <name evidence="3" type="ORF">HJG60_009928</name>
</gene>
<keyword evidence="2" id="KW-0732">Signal</keyword>
<comment type="caution">
    <text evidence="3">The sequence shown here is derived from an EMBL/GenBank/DDBJ whole genome shotgun (WGS) entry which is preliminary data.</text>
</comment>
<evidence type="ECO:0000313" key="3">
    <source>
        <dbReference type="EMBL" id="KAF6125497.1"/>
    </source>
</evidence>
<evidence type="ECO:0000313" key="4">
    <source>
        <dbReference type="Proteomes" id="UP000664940"/>
    </source>
</evidence>
<feature type="chain" id="PRO_5032948940" description="Secreted protein" evidence="2">
    <location>
        <begin position="18"/>
        <end position="130"/>
    </location>
</feature>
<proteinExistence type="predicted"/>
<protein>
    <recommendedName>
        <fullName evidence="5">Secreted protein</fullName>
    </recommendedName>
</protein>